<dbReference type="InterPro" id="IPR001451">
    <property type="entry name" value="Hexapep"/>
</dbReference>
<dbReference type="InterPro" id="IPR018357">
    <property type="entry name" value="Hexapep_transf_CS"/>
</dbReference>
<dbReference type="SUPFAM" id="SSF51161">
    <property type="entry name" value="Trimeric LpxA-like enzymes"/>
    <property type="match status" value="1"/>
</dbReference>
<evidence type="ECO:0000313" key="4">
    <source>
        <dbReference type="Proteomes" id="UP000214760"/>
    </source>
</evidence>
<keyword evidence="1 3" id="KW-0808">Transferase</keyword>
<reference evidence="3 4" key="1">
    <citation type="submission" date="2016-10" db="EMBL/GenBank/DDBJ databases">
        <authorList>
            <person name="de Groot N.N."/>
        </authorList>
    </citation>
    <scope>NUCLEOTIDE SEQUENCE [LARGE SCALE GENOMIC DNA]</scope>
    <source>
        <strain evidence="3 4">F</strain>
    </source>
</reference>
<evidence type="ECO:0000313" key="3">
    <source>
        <dbReference type="EMBL" id="SFR79561.1"/>
    </source>
</evidence>
<dbReference type="CDD" id="cd04647">
    <property type="entry name" value="LbH_MAT_like"/>
    <property type="match status" value="1"/>
</dbReference>
<dbReference type="PANTHER" id="PTHR43300:SF11">
    <property type="entry name" value="ACETYLTRANSFERASE RV3034C-RELATED"/>
    <property type="match status" value="1"/>
</dbReference>
<dbReference type="AlphaFoldDB" id="A0A1I6JKX1"/>
<protein>
    <submittedName>
        <fullName evidence="3">Transferase hexapeptide (Six repeat-containing protein)</fullName>
    </submittedName>
</protein>
<accession>A0A1I6JKX1</accession>
<sequence>MNNYSDLSLSVSKSYMRKAKLEVLERAWFFLIPTAQQRVKWLRKKGKLALLGEHVHWQPRKYPTDGNRLKIHDNVAIAANVEFTMHDIIHWVFDGMAGKRENTEYIGCIEVHENVFIGAGTRVLPNVSIGPNAIVAAGSLVNRDVPPGTIVGGVPAKVIGSFDDFKRTRDEYTKKYCSLNKAEKIEKAWQEFDEKHKVN</sequence>
<gene>
    <name evidence="3" type="ORF">SAMN02910262_01637</name>
</gene>
<organism evidence="3 4">
    <name type="scientific">[Clostridium] aminophilum</name>
    <dbReference type="NCBI Taxonomy" id="1526"/>
    <lineage>
        <taxon>Bacteria</taxon>
        <taxon>Bacillati</taxon>
        <taxon>Bacillota</taxon>
        <taxon>Clostridia</taxon>
        <taxon>Lachnospirales</taxon>
        <taxon>Lachnospiraceae</taxon>
    </lineage>
</organism>
<dbReference type="InterPro" id="IPR011004">
    <property type="entry name" value="Trimer_LpxA-like_sf"/>
</dbReference>
<dbReference type="Gene3D" id="2.160.10.10">
    <property type="entry name" value="Hexapeptide repeat proteins"/>
    <property type="match status" value="1"/>
</dbReference>
<evidence type="ECO:0000256" key="2">
    <source>
        <dbReference type="ARBA" id="ARBA00022737"/>
    </source>
</evidence>
<dbReference type="InterPro" id="IPR050179">
    <property type="entry name" value="Trans_hexapeptide_repeat"/>
</dbReference>
<keyword evidence="2" id="KW-0677">Repeat</keyword>
<dbReference type="PANTHER" id="PTHR43300">
    <property type="entry name" value="ACETYLTRANSFERASE"/>
    <property type="match status" value="1"/>
</dbReference>
<dbReference type="RefSeq" id="WP_051684668.1">
    <property type="nucleotide sequence ID" value="NZ_FOZC01000008.1"/>
</dbReference>
<dbReference type="Proteomes" id="UP000214760">
    <property type="component" value="Unassembled WGS sequence"/>
</dbReference>
<dbReference type="GO" id="GO:0016740">
    <property type="term" value="F:transferase activity"/>
    <property type="evidence" value="ECO:0007669"/>
    <property type="project" value="UniProtKB-KW"/>
</dbReference>
<name>A0A1I6JKX1_9FIRM</name>
<evidence type="ECO:0000256" key="1">
    <source>
        <dbReference type="ARBA" id="ARBA00022679"/>
    </source>
</evidence>
<dbReference type="EMBL" id="FOZC01000008">
    <property type="protein sequence ID" value="SFR79561.1"/>
    <property type="molecule type" value="Genomic_DNA"/>
</dbReference>
<dbReference type="PROSITE" id="PS00101">
    <property type="entry name" value="HEXAPEP_TRANSFERASES"/>
    <property type="match status" value="1"/>
</dbReference>
<proteinExistence type="predicted"/>
<dbReference type="Pfam" id="PF00132">
    <property type="entry name" value="Hexapep"/>
    <property type="match status" value="1"/>
</dbReference>